<accession>A0A6I8MYF7</accession>
<evidence type="ECO:0000256" key="5">
    <source>
        <dbReference type="ARBA" id="ARBA00022782"/>
    </source>
</evidence>
<evidence type="ECO:0000259" key="9">
    <source>
        <dbReference type="Pfam" id="PF14669"/>
    </source>
</evidence>
<feature type="compositionally biased region" description="Basic and acidic residues" evidence="8">
    <location>
        <begin position="1044"/>
        <end position="1061"/>
    </location>
</feature>
<comment type="subcellular location">
    <subcellularLocation>
        <location evidence="2">Cytoplasm</location>
        <location evidence="2">Cytosol</location>
    </subcellularLocation>
</comment>
<dbReference type="GO" id="GO:0005829">
    <property type="term" value="C:cytosol"/>
    <property type="evidence" value="ECO:0007669"/>
    <property type="project" value="UniProtKB-SubCell"/>
</dbReference>
<keyword evidence="11" id="KW-1185">Reference proteome</keyword>
<dbReference type="GO" id="GO:0048137">
    <property type="term" value="P:spermatocyte division"/>
    <property type="evidence" value="ECO:0000318"/>
    <property type="project" value="GO_Central"/>
</dbReference>
<protein>
    <recommendedName>
        <fullName evidence="3">Protein TOPAZ1</fullName>
    </recommendedName>
    <alternativeName>
        <fullName evidence="7">Testis- and ovary-specific PAZ domain-containing protein 1</fullName>
    </alternativeName>
</protein>
<sequence length="1741" mass="197113">MPRLRPRRVVPRPDPGPAQPPPQPGAGGGDGRRRRAGAKRGRPRGQGRPSGRTFSWDPPGLDEGAFDQPRRKRRRQGRARPPRPEPRGDGGPGAAPTPGTHDRPGPSALDPARLEEEEASREEEEEEQEQEEKRPTPSPKLRKKRKVKEGLNEKNDKLTGIDGNRKVPLTTAASLQIMECNGFPSRIYRQSSGSEGSTHFNKRRLRLSRMKYVESPTLKQNANETIHSIAVNSEEQWREHSQHFCNRLPSAEANSPVVELQGSNRFGFNKDSGDGNGLSYKIGLRNMGLGQNAKKVKKGNVAVMEKSSMRGNPLLLAEAAFPETNTAKVIEGSGGYGKVTYHGRNSGLYSCFDNEKNKHSNEARRNTVRKHRKRVKWTEKIDKLAFESNFSNVNKSSELVLHMRKVVYTEDKIAKFKDKASHLLVMREGDCNTLPNSYDNLNPPEEYEGKNNHTSSCFGEGRTKHPVNVLETTPELSKKRKTGLKVLEDRNLKPLPPCSFPMVRLPLDTFDYHKDFSAYHHVAKSTSGEGLQSETEELMFSCRRTIPMTGKRIWFCNSCARTSIWCHKSGMFQVQIALPSESEKISHQDHFENDNANDCLLADSSMKEPNKETTSIVKLDCTSCNATPDIASVTSAMDVKMPVLMSRAKNVDSEHESRNEQVIVSQAGEDDQLMEMTLNLTMDKKKGTKNKGVQTNCPYSLAFQDNLCINNNENQMINQKTSVKQTLAVPDLMKTSNAGRLSNFKIPFLKNKMEPRNTLNMRSQKRETCSPLELLDNLPAVEMPQTRKKESASVLSLNRESVYIPTGVTLVQDNNDQMCGKNPTRTNFQGLPKQTDFKSSYQKSLFAVPEGEAKTRNCESISLAFDADCNKGNVAPDSSSAPCVLDSSHSSEEDRSGKKSYKCIEKIKVEFPDIRQAYEEDVLVIDVIQDDPDLFGGLHEDEFPYTSDDVSEDPQNLNISEEHQNTETSKNLLIQEHGKVKSEMNVGASLPTANNIMYDSSLGQTVFGGLPNETVEDEKAENSDEHQRDSDVDEKGRFSGQVFIKEEKENIYEEENSKDAQDAESMASDHQVTSPYITTPNLAIPCMTLKSHQDDTILKPWINDFRFPEEQPFLILPNSESCEIFKRERSAIFQKSLGLTALPHGYCKFYFNTLRGCERLQCKFGHVPGQGDEKVCMEILKKYVNINEPCLLRRAVNIFVDFYGECPPGLYFDLQVLNDLLLYLLEHGFLKQIFQVVNISVMIKMLPAIKIFLKVFEYVASMNFKYAIPPLVDTLHKLIEAGMVLDSENFNYVISVLHQLQASKQHINAVLEMKSRLRVKQFSKSWIYDLDLAIAEIEHCKEKGDWTTLGNLYMTIRMRYEKFSDLKRFSICIAEMFTEDCTKERPDVVPFCEFAETVGKDLRNNGVDKTFIGRIGINVMYAYHKLLQWTKGRKVLDKLLELQIHFTTLKGLTGPEMLAPRCQIVNIAAEIFLKCGSLDGAIWVLRESEWIVNTPTWPCDRVDVLMRHNLLCKIAHQILAKNLFRQTFEVLQNLPGFHNSQENVELNQYSRIFNKLLRACVESNSLGISSSVAEFMVSKNIPVDFAFLRRLITALGRSCLWLKARAHYKSALSLGCYPTLEGNLYRKLLLIPSYLSEIEMLLAIEIFLVSNANSIQNPGASAQTLQIVLKRCEEGKMRSNDDYRTAIERLIQAARISDPKLFVKHMTVNVTMEQVYSLERCSALKWLKENMQWAGKVWLCQ</sequence>
<keyword evidence="5" id="KW-0221">Differentiation</keyword>
<organism evidence="10 11">
    <name type="scientific">Ornithorhynchus anatinus</name>
    <name type="common">Duckbill platypus</name>
    <dbReference type="NCBI Taxonomy" id="9258"/>
    <lineage>
        <taxon>Eukaryota</taxon>
        <taxon>Metazoa</taxon>
        <taxon>Chordata</taxon>
        <taxon>Craniata</taxon>
        <taxon>Vertebrata</taxon>
        <taxon>Euteleostomi</taxon>
        <taxon>Mammalia</taxon>
        <taxon>Monotremata</taxon>
        <taxon>Ornithorhynchidae</taxon>
        <taxon>Ornithorhynchus</taxon>
    </lineage>
</organism>
<keyword evidence="4" id="KW-0963">Cytoplasm</keyword>
<dbReference type="Bgee" id="ENSOANG00000050451">
    <property type="expression patterns" value="Expressed in testis and 7 other cell types or tissues"/>
</dbReference>
<reference evidence="10" key="2">
    <citation type="submission" date="2025-09" db="UniProtKB">
        <authorList>
            <consortium name="Ensembl"/>
        </authorList>
    </citation>
    <scope>IDENTIFICATION</scope>
    <source>
        <strain evidence="10">Glennie</strain>
    </source>
</reference>
<feature type="region of interest" description="Disordered" evidence="8">
    <location>
        <begin position="1"/>
        <end position="163"/>
    </location>
</feature>
<dbReference type="GeneTree" id="ENSGT00390000012495"/>
<dbReference type="InterPro" id="IPR038952">
    <property type="entry name" value="TOPAZ1"/>
</dbReference>
<dbReference type="Ensembl" id="ENSOANT00000071112.1">
    <property type="protein sequence ID" value="ENSOANP00000033747.1"/>
    <property type="gene ID" value="ENSOANG00000050451.1"/>
</dbReference>
<dbReference type="PANTHER" id="PTHR35671:SF1">
    <property type="entry name" value="PROTEIN TOPAZ1"/>
    <property type="match status" value="1"/>
</dbReference>
<evidence type="ECO:0000256" key="7">
    <source>
        <dbReference type="ARBA" id="ARBA00031943"/>
    </source>
</evidence>
<feature type="compositionally biased region" description="Basic residues" evidence="8">
    <location>
        <begin position="32"/>
        <end position="45"/>
    </location>
</feature>
<evidence type="ECO:0000256" key="4">
    <source>
        <dbReference type="ARBA" id="ARBA00022490"/>
    </source>
</evidence>
<proteinExistence type="predicted"/>
<feature type="domain" description="Protein TOPAZ1" evidence="9">
    <location>
        <begin position="1337"/>
        <end position="1512"/>
    </location>
</feature>
<feature type="compositionally biased region" description="Acidic residues" evidence="8">
    <location>
        <begin position="115"/>
        <end position="130"/>
    </location>
</feature>
<gene>
    <name evidence="10" type="primary">TOPAZ1</name>
</gene>
<keyword evidence="6" id="KW-0744">Spermatogenesis</keyword>
<evidence type="ECO:0000313" key="11">
    <source>
        <dbReference type="Proteomes" id="UP000002279"/>
    </source>
</evidence>
<feature type="compositionally biased region" description="Pro residues" evidence="8">
    <location>
        <begin position="12"/>
        <end position="24"/>
    </location>
</feature>
<dbReference type="OMA" id="SPNEYHI"/>
<reference evidence="10" key="1">
    <citation type="submission" date="2025-08" db="UniProtKB">
        <authorList>
            <consortium name="Ensembl"/>
        </authorList>
    </citation>
    <scope>IDENTIFICATION</scope>
    <source>
        <strain evidence="10">Glennie</strain>
    </source>
</reference>
<dbReference type="Pfam" id="PF14669">
    <property type="entry name" value="Asp_Glu_race_2"/>
    <property type="match status" value="1"/>
</dbReference>
<evidence type="ECO:0000256" key="2">
    <source>
        <dbReference type="ARBA" id="ARBA00004514"/>
    </source>
</evidence>
<dbReference type="InterPro" id="IPR029435">
    <property type="entry name" value="TOPAZ1_dom"/>
</dbReference>
<evidence type="ECO:0000256" key="3">
    <source>
        <dbReference type="ARBA" id="ARBA00016464"/>
    </source>
</evidence>
<dbReference type="GO" id="GO:0030154">
    <property type="term" value="P:cell differentiation"/>
    <property type="evidence" value="ECO:0007669"/>
    <property type="project" value="UniProtKB-KW"/>
</dbReference>
<feature type="compositionally biased region" description="Basic and acidic residues" evidence="8">
    <location>
        <begin position="148"/>
        <end position="163"/>
    </location>
</feature>
<evidence type="ECO:0000313" key="10">
    <source>
        <dbReference type="Ensembl" id="ENSOANP00000033747.1"/>
    </source>
</evidence>
<feature type="compositionally biased region" description="Basic and acidic residues" evidence="8">
    <location>
        <begin position="1020"/>
        <end position="1037"/>
    </location>
</feature>
<feature type="compositionally biased region" description="Basic residues" evidence="8">
    <location>
        <begin position="70"/>
        <end position="81"/>
    </location>
</feature>
<dbReference type="Proteomes" id="UP000002279">
    <property type="component" value="Unplaced"/>
</dbReference>
<evidence type="ECO:0000256" key="8">
    <source>
        <dbReference type="SAM" id="MobiDB-lite"/>
    </source>
</evidence>
<comment type="function">
    <text evidence="1">Important for normal spermatogenesis and male fertility. Specifically required for progression to the post-meiotic stages of spermatocyte development. Seems to be necessary for normal expression levels of a number of testis-expressed gene transcripts, although its role in this process is unclear.</text>
</comment>
<evidence type="ECO:0000256" key="1">
    <source>
        <dbReference type="ARBA" id="ARBA00002132"/>
    </source>
</evidence>
<dbReference type="FunCoup" id="A0A6I8MYF7">
    <property type="interactions" value="36"/>
</dbReference>
<evidence type="ECO:0000256" key="6">
    <source>
        <dbReference type="ARBA" id="ARBA00022871"/>
    </source>
</evidence>
<dbReference type="PANTHER" id="PTHR35671">
    <property type="entry name" value="PROTEIN TOPAZ1"/>
    <property type="match status" value="1"/>
</dbReference>
<dbReference type="InParanoid" id="A0A6I8MYF7"/>
<feature type="region of interest" description="Disordered" evidence="8">
    <location>
        <begin position="1016"/>
        <end position="1074"/>
    </location>
</feature>
<feature type="compositionally biased region" description="Basic residues" evidence="8">
    <location>
        <begin position="1"/>
        <end position="10"/>
    </location>
</feature>
<feature type="region of interest" description="Disordered" evidence="8">
    <location>
        <begin position="876"/>
        <end position="897"/>
    </location>
</feature>
<name>A0A6I8MYF7_ORNAN</name>